<dbReference type="Pfam" id="PF00069">
    <property type="entry name" value="Pkinase"/>
    <property type="match status" value="1"/>
</dbReference>
<dbReference type="PROSITE" id="PS50011">
    <property type="entry name" value="PROTEIN_KINASE_DOM"/>
    <property type="match status" value="1"/>
</dbReference>
<dbReference type="PANTHER" id="PTHR44167:SF24">
    <property type="entry name" value="SERINE_THREONINE-PROTEIN KINASE CHK2"/>
    <property type="match status" value="1"/>
</dbReference>
<sequence>MSFTTWICDPKIELKNLALMTKAHSYAFGRRLYRFEIHQQRYWLKFHHSNTHEGFEQALLRELDFYQHRQDVQGFLLPHQIIQLNPFKQQLDCSGDEVGLVTIAAKEFFIPLSNSCDIELIKQKIVEALDALNGLHQAGWIHGDLKAEHFRVHANTCKLIDFEQTFRIGQSIQTLDATPHYMAPELFHGAGKSIQSDLYAFGIIVYEWLTQTRLQAQSYHDWAILHCQQLHIQLPERLQCFLPVLTGLLSKHVQQRLSSVEAVKSALNTMNSL</sequence>
<dbReference type="InterPro" id="IPR000719">
    <property type="entry name" value="Prot_kinase_dom"/>
</dbReference>
<dbReference type="EMBL" id="CP085083">
    <property type="protein sequence ID" value="WDZ50042.1"/>
    <property type="molecule type" value="Genomic_DNA"/>
</dbReference>
<proteinExistence type="predicted"/>
<gene>
    <name evidence="2" type="ORF">LF296_11985</name>
</gene>
<evidence type="ECO:0000313" key="2">
    <source>
        <dbReference type="EMBL" id="WDZ50042.1"/>
    </source>
</evidence>
<name>A0AAJ6NGP3_9GAMM</name>
<dbReference type="AlphaFoldDB" id="A0AAJ6NGP3"/>
<organism evidence="2 3">
    <name type="scientific">Acinetobacter vivianii</name>
    <dbReference type="NCBI Taxonomy" id="1776742"/>
    <lineage>
        <taxon>Bacteria</taxon>
        <taxon>Pseudomonadati</taxon>
        <taxon>Pseudomonadota</taxon>
        <taxon>Gammaproteobacteria</taxon>
        <taxon>Moraxellales</taxon>
        <taxon>Moraxellaceae</taxon>
        <taxon>Acinetobacter</taxon>
    </lineage>
</organism>
<protein>
    <submittedName>
        <fullName evidence="2">Protein kinase</fullName>
    </submittedName>
</protein>
<dbReference type="RefSeq" id="WP_272654472.1">
    <property type="nucleotide sequence ID" value="NZ_CP085083.1"/>
</dbReference>
<feature type="domain" description="Protein kinase" evidence="1">
    <location>
        <begin position="17"/>
        <end position="273"/>
    </location>
</feature>
<dbReference type="KEGG" id="aviv:LF296_11985"/>
<keyword evidence="2" id="KW-0808">Transferase</keyword>
<dbReference type="GO" id="GO:0004674">
    <property type="term" value="F:protein serine/threonine kinase activity"/>
    <property type="evidence" value="ECO:0007669"/>
    <property type="project" value="TreeGrafter"/>
</dbReference>
<dbReference type="InterPro" id="IPR011009">
    <property type="entry name" value="Kinase-like_dom_sf"/>
</dbReference>
<keyword evidence="2" id="KW-0418">Kinase</keyword>
<dbReference type="GO" id="GO:0005524">
    <property type="term" value="F:ATP binding"/>
    <property type="evidence" value="ECO:0007669"/>
    <property type="project" value="InterPro"/>
</dbReference>
<evidence type="ECO:0000313" key="3">
    <source>
        <dbReference type="Proteomes" id="UP001199528"/>
    </source>
</evidence>
<evidence type="ECO:0000259" key="1">
    <source>
        <dbReference type="PROSITE" id="PS50011"/>
    </source>
</evidence>
<dbReference type="Proteomes" id="UP001199528">
    <property type="component" value="Chromosome"/>
</dbReference>
<dbReference type="Gene3D" id="1.10.510.10">
    <property type="entry name" value="Transferase(Phosphotransferase) domain 1"/>
    <property type="match status" value="1"/>
</dbReference>
<reference evidence="2" key="2">
    <citation type="submission" date="2023-02" db="EMBL/GenBank/DDBJ databases">
        <authorList>
            <person name="Huang Y."/>
            <person name="Zhang Y."/>
            <person name="Zhang T."/>
            <person name="Wang J."/>
        </authorList>
    </citation>
    <scope>NUCLEOTIDE SEQUENCE</scope>
    <source>
        <strain evidence="2">KJ-1</strain>
    </source>
</reference>
<accession>A0AAJ6NGP3</accession>
<reference evidence="2" key="1">
    <citation type="journal article" date="2022" name="Front Environ Sci">
        <title>Complete genome sequence analysis of a novel alkane-degrading bacterial strain, Acinetobacter vivianii KJ-1, and its diesel degradation ability.</title>
        <authorList>
            <person name="Zhang Y."/>
            <person name="Song F."/>
            <person name="Wang J."/>
            <person name="Zhao Q."/>
            <person name="Zheng L."/>
            <person name="Wang Z."/>
            <person name="Zhang X."/>
            <person name="Gao Y."/>
            <person name="Chen G."/>
            <person name="Huang Y."/>
        </authorList>
    </citation>
    <scope>NUCLEOTIDE SEQUENCE</scope>
    <source>
        <strain evidence="2">KJ-1</strain>
    </source>
</reference>
<dbReference type="SMART" id="SM00220">
    <property type="entry name" value="S_TKc"/>
    <property type="match status" value="1"/>
</dbReference>
<dbReference type="PANTHER" id="PTHR44167">
    <property type="entry name" value="OVARIAN-SPECIFIC SERINE/THREONINE-PROTEIN KINASE LOK-RELATED"/>
    <property type="match status" value="1"/>
</dbReference>
<dbReference type="SUPFAM" id="SSF56112">
    <property type="entry name" value="Protein kinase-like (PK-like)"/>
    <property type="match status" value="1"/>
</dbReference>